<dbReference type="InterPro" id="IPR013087">
    <property type="entry name" value="Znf_C2H2_type"/>
</dbReference>
<feature type="domain" description="C2H2-type" evidence="16">
    <location>
        <begin position="2307"/>
        <end position="2334"/>
    </location>
</feature>
<keyword evidence="13" id="KW-0539">Nucleus</keyword>
<dbReference type="Gene3D" id="3.30.160.60">
    <property type="entry name" value="Classic Zinc Finger"/>
    <property type="match status" value="5"/>
</dbReference>
<feature type="non-terminal residue" evidence="18">
    <location>
        <position position="1"/>
    </location>
</feature>
<keyword evidence="9" id="KW-0238">DNA-binding</keyword>
<dbReference type="FunFam" id="3.30.160.60:FF:000436">
    <property type="entry name" value="PR domain zinc finger protein 4"/>
    <property type="match status" value="1"/>
</dbReference>
<gene>
    <name evidence="18" type="ORF">TBRA_LOCUS8919</name>
</gene>
<dbReference type="InterPro" id="IPR002018">
    <property type="entry name" value="CarbesteraseB"/>
</dbReference>
<dbReference type="GO" id="GO:0005634">
    <property type="term" value="C:nucleus"/>
    <property type="evidence" value="ECO:0007669"/>
    <property type="project" value="UniProtKB-SubCell"/>
</dbReference>
<dbReference type="GO" id="GO:0001227">
    <property type="term" value="F:DNA-binding transcription repressor activity, RNA polymerase II-specific"/>
    <property type="evidence" value="ECO:0007669"/>
    <property type="project" value="InterPro"/>
</dbReference>
<feature type="region of interest" description="Disordered" evidence="15">
    <location>
        <begin position="2252"/>
        <end position="2296"/>
    </location>
</feature>
<feature type="compositionally biased region" description="Low complexity" evidence="15">
    <location>
        <begin position="1994"/>
        <end position="2015"/>
    </location>
</feature>
<evidence type="ECO:0000256" key="8">
    <source>
        <dbReference type="ARBA" id="ARBA00023015"/>
    </source>
</evidence>
<dbReference type="FunFam" id="3.30.160.60:FF:000748">
    <property type="entry name" value="PR domain zinc finger protein"/>
    <property type="match status" value="1"/>
</dbReference>
<feature type="compositionally biased region" description="Low complexity" evidence="15">
    <location>
        <begin position="905"/>
        <end position="923"/>
    </location>
</feature>
<feature type="compositionally biased region" description="Low complexity" evidence="15">
    <location>
        <begin position="1701"/>
        <end position="1710"/>
    </location>
</feature>
<dbReference type="InterPro" id="IPR029058">
    <property type="entry name" value="AB_hydrolase_fold"/>
</dbReference>
<dbReference type="CDD" id="cd19187">
    <property type="entry name" value="PR-SET_PRDM1"/>
    <property type="match status" value="1"/>
</dbReference>
<dbReference type="InterPro" id="IPR001214">
    <property type="entry name" value="SET_dom"/>
</dbReference>
<dbReference type="GO" id="GO:0008170">
    <property type="term" value="F:N-methyltransferase activity"/>
    <property type="evidence" value="ECO:0007669"/>
    <property type="project" value="UniProtKB-ARBA"/>
</dbReference>
<keyword evidence="11" id="KW-0804">Transcription</keyword>
<keyword evidence="10" id="KW-1064">Adaptive immunity</keyword>
<feature type="region of interest" description="Disordered" evidence="15">
    <location>
        <begin position="734"/>
        <end position="753"/>
    </location>
</feature>
<dbReference type="GO" id="GO:0045087">
    <property type="term" value="P:innate immune response"/>
    <property type="evidence" value="ECO:0007669"/>
    <property type="project" value="UniProtKB-KW"/>
</dbReference>
<keyword evidence="4" id="KW-0677">Repeat</keyword>
<feature type="region of interest" description="Disordered" evidence="15">
    <location>
        <begin position="761"/>
        <end position="935"/>
    </location>
</feature>
<feature type="domain" description="C2H2-type" evidence="16">
    <location>
        <begin position="2363"/>
        <end position="2390"/>
    </location>
</feature>
<evidence type="ECO:0000256" key="5">
    <source>
        <dbReference type="ARBA" id="ARBA00022771"/>
    </source>
</evidence>
<dbReference type="InterPro" id="IPR046341">
    <property type="entry name" value="SET_dom_sf"/>
</dbReference>
<evidence type="ECO:0000256" key="1">
    <source>
        <dbReference type="ARBA" id="ARBA00004123"/>
    </source>
</evidence>
<feature type="compositionally biased region" description="Low complexity" evidence="15">
    <location>
        <begin position="2028"/>
        <end position="2103"/>
    </location>
</feature>
<evidence type="ECO:0000259" key="16">
    <source>
        <dbReference type="PROSITE" id="PS50157"/>
    </source>
</evidence>
<keyword evidence="5 14" id="KW-0863">Zinc-finger</keyword>
<dbReference type="PROSITE" id="PS00028">
    <property type="entry name" value="ZINC_FINGER_C2H2_1"/>
    <property type="match status" value="5"/>
</dbReference>
<evidence type="ECO:0000259" key="17">
    <source>
        <dbReference type="PROSITE" id="PS50280"/>
    </source>
</evidence>
<feature type="region of interest" description="Disordered" evidence="15">
    <location>
        <begin position="1"/>
        <end position="23"/>
    </location>
</feature>
<dbReference type="Proteomes" id="UP000479190">
    <property type="component" value="Unassembled WGS sequence"/>
</dbReference>
<dbReference type="GO" id="GO:0000978">
    <property type="term" value="F:RNA polymerase II cis-regulatory region sequence-specific DNA binding"/>
    <property type="evidence" value="ECO:0007669"/>
    <property type="project" value="TreeGrafter"/>
</dbReference>
<sequence>FSERQYGRAPALAGQLRTDGPDSGAALGTGEHRLLRGRSENVTLVGHGTGAACVNFLMTSRAVPDGLLFHRGVLMSGSALSPWALIRGAANYATQVAKNLNCSTTGDSQALLTCLREVPLSQLLAVPVRGLEFAPAFGPSIDGVVIDPGEPEDQDYTLQVDTINTLNNILLRKDVVAKLSRYDLMVGVVRSEAYFSLTADDAQYGIEADRRMKILREFVRNTYTYHQPEILATIINEYTDWEKPVQHPVNIRYEFRFEFDLTVYIILILSINPCLPPGCRGYQLLLLLLLLLLVCYACAVHRDETLEALGDANTVAPATRTADLHSQSHRNSYLYVFDYQTKFGDYPQKRCLLMNDNSKTHRKSTFIRKEKFSDLLPRWSDNKERLSYFGRSLYIIMLESARTRSNPRHIYICRERERSKRTVHEGRKDHACDKCEKKFGHKHHLLLHQKTTHRRPSAGRQGCIHGEELPYFFGAPLVAGLAHWPKNYTRTEVGLSESVILYLANFARTGSYSKVHYEPSYGLEARCTFVRTTTSLESRIAKPKQSSNPNEGTPEPGSPVSRPERSKLKNLEWTAYEAVHKKYISIENLSAFTAGGAIARCSLHVARRRAGIVCPASRKIKRRFIRVFTLLLGLCWHASCEICTRNESSQTVVLVELGAGSSQAWLRRRSQISSPIGRRAGTSAIHSEATVDLDARHNRGSDEPDPDERHHGPAERAGLRGVDAPAGGRLRRLQHRPERHHRHRLQPAHTQRADIRRRLLSARQEQSAAATERQQQQRQQLSQEEAGKRTDAQQYMRRARVSSRQRWRASRVDRAPPPHAAPSPAAGRVRRSAEQSSSQSRHLGADAAAPTQERQAEHHRDQRQAPVESAAAAAAESHHQSEPFAAGRDGHVHATSRQLEHLEEAAAASSSARQSAAATASTADHNGGAQSLRYDDSPRVRRVFREKRLKRSPRRSLLRIILRKMITRMVKQTAREGVSAICRSPYRCEPCVRVWKRAAVDEATARGNSHESLSPSIRACLCLTALQTLPLSRARKSTTATRAVEEDNWKLHDRYCLLEVYFQLNPYRIGSDQRLRGCLGTFNALPLHEGLREYAASRLNNIYLLNSENSSRNRPHRDTRADGRVFVVTRVRCPKGIYGAVKDPRSELAEDVPWIARNGMKQERSTNSLERSLRLHTACRKSQRTRQTLEARAKLDEKYDRRRRIRSVESIQPISARMYTKVQFASARAPLYFRFSLSFADLFLRLRLRAHLNAYTIRTNRSDRVERVSAPTFGFVNVTICVTCERVTSLCTSRMLIRELACIGDATTIVSTRPRLLFNGQVQPRALLYNYAISRRRGIKTNLPIHSIPVRTITHYNIIMLERLPAVAKRVFHTAHHCYHDRDDGSGGGMQQFRKNAPEVRAPDYIRVYKKMKKKEKRGRRGRKRRIDALAAPSAQDAQVTARAALAGSTTPWIEAAARATTTTSTRPIATAAHFFSAMPTTSRIWSNVTMRSSSENDFMELSEIEFQQKVNYIAPDTHTGPDEKNRAEASLPRNLVLKPSQEGNNARNNVCGVWSTDRIPKGTRFGPLVGQIHPKDAVPPDADRKYFWRIYQNNELCYYIDGYDVQKANWMRYVNPAYSTESQNLIACQYEMNIYFYTVREIEPNQELLVWYCRDFAKRLNHPETGEEMLQKICMKAQQSAVVVDNVAMSNEGGGNVAESSSSTSSPPSVIYDQRRARLTPPQERLADEGYHSNGYHDEILTPPEESSESDSESNYVLDFSKKHQSKVVAAAATCSTSSSVIASSVTSQQQQQQQQQPEQQQQQPQTTRAQQINHHNLPKLSSVVKHENMARNDYRKVKIKMFRTCGNFQTASSSTSPPTPSTTTSGKVVVVEEASEALRRSPSPVESSSSRQNSTLLLAASSSEEDKPMPMSPKPMYYEETNKSSLRYAPGNAGVFEASSEHRQYQQQQQTPPRPGASILENILLRGSDAASSAAAAAAAAVCPQQQHVIVQSSSQIQPPQVDSVTPSPSSPTEMAYSYKKSHRYSNILPCSPDSSSSSQAQSTQGPPQQHHQHQMPPQVSTQQQQQHPQQLQQQQQLPQQQPVINEVPSSTSGNSPSSSGQVLLQLTRSASPGLAHSTEAKFARMDDSPPPPTSNGGAIHYTSEAGPMYISNGAGAGMSPRPQPAYSPAYGMYHQQQQQQQQQVYSPPPPPPTMGMYEEQRRVGRCEATTTSSPGGGVQHQHQQQQLEASGLIASTRGLHLGCLSPSARYSPPAGSMSPDERCGSSQSVGSLSPTGSSQGGGGGSRGYRSLPYPLKKKDGKMHYECNVCAKTFGQLSNLKVHLRTHSGERPFKCHVCTKSFTQLAHLQKHHLVHTGEKPHQCDICKKRFSSTSNLKTHLRLHSGQKPYACDLCPAKFTQFVHLKLHKRLHTNERPYTCQVCDKKYISASGLRTHWKTTSCRPSSVEDELALGSGSPNPYYDYGPDVNVVGNMPTTSLHNLENSVGRPSVIETSQPHIIECT</sequence>
<dbReference type="SUPFAM" id="SSF57667">
    <property type="entry name" value="beta-beta-alpha zinc fingers"/>
    <property type="match status" value="3"/>
</dbReference>
<dbReference type="FunFam" id="3.30.160.60:FF:000211">
    <property type="entry name" value="PR domain zinc finger protein 1"/>
    <property type="match status" value="1"/>
</dbReference>
<dbReference type="GO" id="GO:0008276">
    <property type="term" value="F:protein methyltransferase activity"/>
    <property type="evidence" value="ECO:0007669"/>
    <property type="project" value="UniProtKB-ARBA"/>
</dbReference>
<dbReference type="GO" id="GO:0008757">
    <property type="term" value="F:S-adenosylmethionine-dependent methyltransferase activity"/>
    <property type="evidence" value="ECO:0007669"/>
    <property type="project" value="UniProtKB-ARBA"/>
</dbReference>
<evidence type="ECO:0000256" key="4">
    <source>
        <dbReference type="ARBA" id="ARBA00022737"/>
    </source>
</evidence>
<evidence type="ECO:0000313" key="19">
    <source>
        <dbReference type="Proteomes" id="UP000479190"/>
    </source>
</evidence>
<dbReference type="Pfam" id="PF21549">
    <property type="entry name" value="PRDM2_PR"/>
    <property type="match status" value="1"/>
</dbReference>
<dbReference type="SMART" id="SM00317">
    <property type="entry name" value="SET"/>
    <property type="match status" value="1"/>
</dbReference>
<keyword evidence="12" id="KW-0325">Glycoprotein</keyword>
<keyword evidence="19" id="KW-1185">Reference proteome</keyword>
<feature type="region of interest" description="Disordered" evidence="15">
    <location>
        <begin position="1994"/>
        <end position="2104"/>
    </location>
</feature>
<proteinExistence type="predicted"/>
<feature type="compositionally biased region" description="Basic residues" evidence="15">
    <location>
        <begin position="734"/>
        <end position="746"/>
    </location>
</feature>
<comment type="subcellular location">
    <subcellularLocation>
        <location evidence="1">Nucleus</location>
    </subcellularLocation>
</comment>
<evidence type="ECO:0000256" key="6">
    <source>
        <dbReference type="ARBA" id="ARBA00022833"/>
    </source>
</evidence>
<feature type="region of interest" description="Disordered" evidence="15">
    <location>
        <begin position="1694"/>
        <end position="1756"/>
    </location>
</feature>
<accession>A0A6H5IQX0</accession>
<feature type="compositionally biased region" description="Basic and acidic residues" evidence="15">
    <location>
        <begin position="1726"/>
        <end position="1741"/>
    </location>
</feature>
<feature type="compositionally biased region" description="Basic and acidic residues" evidence="15">
    <location>
        <begin position="854"/>
        <end position="863"/>
    </location>
</feature>
<keyword evidence="7" id="KW-0391">Immunity</keyword>
<feature type="domain" description="C2H2-type" evidence="16">
    <location>
        <begin position="430"/>
        <end position="458"/>
    </location>
</feature>
<dbReference type="InterPro" id="IPR050331">
    <property type="entry name" value="Zinc_finger"/>
</dbReference>
<feature type="region of interest" description="Disordered" evidence="15">
    <location>
        <begin position="2210"/>
        <end position="2230"/>
    </location>
</feature>
<dbReference type="FunFam" id="3.30.160.60:FF:000833">
    <property type="entry name" value="PR domain zinc finger protein"/>
    <property type="match status" value="1"/>
</dbReference>
<reference evidence="18 19" key="1">
    <citation type="submission" date="2020-02" db="EMBL/GenBank/DDBJ databases">
        <authorList>
            <person name="Ferguson B K."/>
        </authorList>
    </citation>
    <scope>NUCLEOTIDE SEQUENCE [LARGE SCALE GENOMIC DNA]</scope>
</reference>
<feature type="domain" description="SET" evidence="17">
    <location>
        <begin position="1534"/>
        <end position="1654"/>
    </location>
</feature>
<feature type="compositionally biased region" description="Basic and acidic residues" evidence="15">
    <location>
        <begin position="693"/>
        <end position="718"/>
    </location>
</feature>
<keyword evidence="6" id="KW-0862">Zinc</keyword>
<dbReference type="PANTHER" id="PTHR16515">
    <property type="entry name" value="PR DOMAIN ZINC FINGER PROTEIN"/>
    <property type="match status" value="1"/>
</dbReference>
<keyword evidence="8" id="KW-0805">Transcription regulation</keyword>
<feature type="region of interest" description="Disordered" evidence="15">
    <location>
        <begin position="538"/>
        <end position="564"/>
    </location>
</feature>
<name>A0A6H5IQX0_9HYME</name>
<protein>
    <recommendedName>
        <fullName evidence="20">SET domain-containing protein</fullName>
    </recommendedName>
</protein>
<dbReference type="SUPFAM" id="SSF82199">
    <property type="entry name" value="SET domain"/>
    <property type="match status" value="1"/>
</dbReference>
<dbReference type="Gene3D" id="3.40.50.1820">
    <property type="entry name" value="alpha/beta hydrolase"/>
    <property type="match status" value="2"/>
</dbReference>
<dbReference type="Pfam" id="PF00096">
    <property type="entry name" value="zf-C2H2"/>
    <property type="match status" value="3"/>
</dbReference>
<dbReference type="GO" id="GO:0002250">
    <property type="term" value="P:adaptive immune response"/>
    <property type="evidence" value="ECO:0007669"/>
    <property type="project" value="UniProtKB-KW"/>
</dbReference>
<evidence type="ECO:0000256" key="7">
    <source>
        <dbReference type="ARBA" id="ARBA00022859"/>
    </source>
</evidence>
<evidence type="ECO:0000256" key="9">
    <source>
        <dbReference type="ARBA" id="ARBA00023125"/>
    </source>
</evidence>
<evidence type="ECO:0000256" key="2">
    <source>
        <dbReference type="ARBA" id="ARBA00022588"/>
    </source>
</evidence>
<keyword evidence="2" id="KW-0399">Innate immunity</keyword>
<feature type="compositionally biased region" description="Basic and acidic residues" evidence="15">
    <location>
        <begin position="888"/>
        <end position="904"/>
    </location>
</feature>
<evidence type="ECO:0000256" key="10">
    <source>
        <dbReference type="ARBA" id="ARBA00023130"/>
    </source>
</evidence>
<dbReference type="SUPFAM" id="SSF53474">
    <property type="entry name" value="alpha/beta-Hydrolases"/>
    <property type="match status" value="1"/>
</dbReference>
<organism evidence="18 19">
    <name type="scientific">Trichogramma brassicae</name>
    <dbReference type="NCBI Taxonomy" id="86971"/>
    <lineage>
        <taxon>Eukaryota</taxon>
        <taxon>Metazoa</taxon>
        <taxon>Ecdysozoa</taxon>
        <taxon>Arthropoda</taxon>
        <taxon>Hexapoda</taxon>
        <taxon>Insecta</taxon>
        <taxon>Pterygota</taxon>
        <taxon>Neoptera</taxon>
        <taxon>Endopterygota</taxon>
        <taxon>Hymenoptera</taxon>
        <taxon>Apocrita</taxon>
        <taxon>Proctotrupomorpha</taxon>
        <taxon>Chalcidoidea</taxon>
        <taxon>Trichogrammatidae</taxon>
        <taxon>Trichogramma</taxon>
    </lineage>
</organism>
<dbReference type="InterPro" id="IPR044413">
    <property type="entry name" value="PRDM1_PR-SET"/>
</dbReference>
<dbReference type="EMBL" id="CADCXV010000844">
    <property type="protein sequence ID" value="CAB0037082.1"/>
    <property type="molecule type" value="Genomic_DNA"/>
</dbReference>
<dbReference type="PROSITE" id="PS50280">
    <property type="entry name" value="SET"/>
    <property type="match status" value="1"/>
</dbReference>
<keyword evidence="3" id="KW-0479">Metal-binding</keyword>
<dbReference type="GO" id="GO:0045165">
    <property type="term" value="P:cell fate commitment"/>
    <property type="evidence" value="ECO:0007669"/>
    <property type="project" value="TreeGrafter"/>
</dbReference>
<feature type="compositionally biased region" description="Low complexity" evidence="15">
    <location>
        <begin position="1882"/>
        <end position="1895"/>
    </location>
</feature>
<evidence type="ECO:0000256" key="15">
    <source>
        <dbReference type="SAM" id="MobiDB-lite"/>
    </source>
</evidence>
<feature type="domain" description="C2H2-type" evidence="16">
    <location>
        <begin position="2335"/>
        <end position="2362"/>
    </location>
</feature>
<feature type="compositionally biased region" description="Basic residues" evidence="15">
    <location>
        <begin position="797"/>
        <end position="809"/>
    </location>
</feature>
<feature type="compositionally biased region" description="Low complexity" evidence="15">
    <location>
        <begin position="761"/>
        <end position="784"/>
    </location>
</feature>
<feature type="region of interest" description="Disordered" evidence="15">
    <location>
        <begin position="1850"/>
        <end position="1869"/>
    </location>
</feature>
<evidence type="ECO:0008006" key="20">
    <source>
        <dbReference type="Google" id="ProtNLM"/>
    </source>
</evidence>
<feature type="compositionally biased region" description="Low complexity" evidence="15">
    <location>
        <begin position="1790"/>
        <end position="1813"/>
    </location>
</feature>
<evidence type="ECO:0000256" key="13">
    <source>
        <dbReference type="ARBA" id="ARBA00023242"/>
    </source>
</evidence>
<dbReference type="OrthoDB" id="7327383at2759"/>
<evidence type="ECO:0000256" key="3">
    <source>
        <dbReference type="ARBA" id="ARBA00022723"/>
    </source>
</evidence>
<feature type="region of interest" description="Disordered" evidence="15">
    <location>
        <begin position="1876"/>
        <end position="1895"/>
    </location>
</feature>
<feature type="region of interest" description="Disordered" evidence="15">
    <location>
        <begin position="677"/>
        <end position="728"/>
    </location>
</feature>
<dbReference type="Pfam" id="PF00135">
    <property type="entry name" value="COesterase"/>
    <property type="match status" value="1"/>
</dbReference>
<dbReference type="PROSITE" id="PS50157">
    <property type="entry name" value="ZINC_FINGER_C2H2_2"/>
    <property type="match status" value="5"/>
</dbReference>
<dbReference type="Gene3D" id="2.170.270.10">
    <property type="entry name" value="SET domain"/>
    <property type="match status" value="1"/>
</dbReference>
<dbReference type="PANTHER" id="PTHR16515:SF59">
    <property type="entry name" value="PR DOMAIN ZINC FINGER PROTEIN 1"/>
    <property type="match status" value="1"/>
</dbReference>
<evidence type="ECO:0000313" key="18">
    <source>
        <dbReference type="EMBL" id="CAB0037082.1"/>
    </source>
</evidence>
<evidence type="ECO:0000256" key="14">
    <source>
        <dbReference type="PROSITE-ProRule" id="PRU00042"/>
    </source>
</evidence>
<evidence type="ECO:0000256" key="12">
    <source>
        <dbReference type="ARBA" id="ARBA00023180"/>
    </source>
</evidence>
<dbReference type="FunFam" id="3.30.160.60:FF:000132">
    <property type="entry name" value="PR domain zinc finger protein 1"/>
    <property type="match status" value="1"/>
</dbReference>
<feature type="domain" description="C2H2-type" evidence="16">
    <location>
        <begin position="2391"/>
        <end position="2418"/>
    </location>
</feature>
<dbReference type="GO" id="GO:0005737">
    <property type="term" value="C:cytoplasm"/>
    <property type="evidence" value="ECO:0007669"/>
    <property type="project" value="TreeGrafter"/>
</dbReference>
<feature type="region of interest" description="Disordered" evidence="15">
    <location>
        <begin position="1790"/>
        <end position="1829"/>
    </location>
</feature>
<dbReference type="GO" id="GO:0008270">
    <property type="term" value="F:zinc ion binding"/>
    <property type="evidence" value="ECO:0007669"/>
    <property type="project" value="UniProtKB-KW"/>
</dbReference>
<evidence type="ECO:0000256" key="11">
    <source>
        <dbReference type="ARBA" id="ARBA00023163"/>
    </source>
</evidence>
<dbReference type="InterPro" id="IPR036236">
    <property type="entry name" value="Znf_C2H2_sf"/>
</dbReference>
<feature type="compositionally biased region" description="Low complexity" evidence="15">
    <location>
        <begin position="1852"/>
        <end position="1867"/>
    </location>
</feature>
<dbReference type="SMART" id="SM00355">
    <property type="entry name" value="ZnF_C2H2"/>
    <property type="match status" value="6"/>
</dbReference>